<dbReference type="InterPro" id="IPR006379">
    <property type="entry name" value="HAD-SF_hydro_IIB"/>
</dbReference>
<dbReference type="Proteomes" id="UP000050865">
    <property type="component" value="Unassembled WGS sequence"/>
</dbReference>
<evidence type="ECO:0008006" key="3">
    <source>
        <dbReference type="Google" id="ProtNLM"/>
    </source>
</evidence>
<dbReference type="Pfam" id="PF08282">
    <property type="entry name" value="Hydrolase_3"/>
    <property type="match status" value="1"/>
</dbReference>
<dbReference type="PROSITE" id="PS01229">
    <property type="entry name" value="COF_2"/>
    <property type="match status" value="1"/>
</dbReference>
<evidence type="ECO:0000313" key="1">
    <source>
        <dbReference type="EMBL" id="KRN22187.1"/>
    </source>
</evidence>
<dbReference type="GO" id="GO:0005829">
    <property type="term" value="C:cytosol"/>
    <property type="evidence" value="ECO:0007669"/>
    <property type="project" value="TreeGrafter"/>
</dbReference>
<keyword evidence="2" id="KW-1185">Reference proteome</keyword>
<organism evidence="1 2">
    <name type="scientific">Lacticaseibacillus camelliae DSM 22697 = JCM 13995</name>
    <dbReference type="NCBI Taxonomy" id="1423730"/>
    <lineage>
        <taxon>Bacteria</taxon>
        <taxon>Bacillati</taxon>
        <taxon>Bacillota</taxon>
        <taxon>Bacilli</taxon>
        <taxon>Lactobacillales</taxon>
        <taxon>Lactobacillaceae</taxon>
        <taxon>Lacticaseibacillus</taxon>
    </lineage>
</organism>
<evidence type="ECO:0000313" key="2">
    <source>
        <dbReference type="Proteomes" id="UP000050865"/>
    </source>
</evidence>
<comment type="caution">
    <text evidence="1">The sequence shown here is derived from an EMBL/GenBank/DDBJ whole genome shotgun (WGS) entry which is preliminary data.</text>
</comment>
<dbReference type="SUPFAM" id="SSF56784">
    <property type="entry name" value="HAD-like"/>
    <property type="match status" value="1"/>
</dbReference>
<dbReference type="AlphaFoldDB" id="A0A0R2F3W2"/>
<dbReference type="PATRIC" id="fig|1423730.4.peg.1899"/>
<dbReference type="OrthoDB" id="9814970at2"/>
<dbReference type="PANTHER" id="PTHR10000:SF8">
    <property type="entry name" value="HAD SUPERFAMILY HYDROLASE-LIKE, TYPE 3"/>
    <property type="match status" value="1"/>
</dbReference>
<protein>
    <recommendedName>
        <fullName evidence="3">HAD superfamily hydrolase</fullName>
    </recommendedName>
</protein>
<dbReference type="NCBIfam" id="TIGR01484">
    <property type="entry name" value="HAD-SF-IIB"/>
    <property type="match status" value="1"/>
</dbReference>
<dbReference type="Gene3D" id="3.30.1240.10">
    <property type="match status" value="1"/>
</dbReference>
<dbReference type="PANTHER" id="PTHR10000">
    <property type="entry name" value="PHOSPHOSERINE PHOSPHATASE"/>
    <property type="match status" value="1"/>
</dbReference>
<dbReference type="STRING" id="1423730.FC75_GL001823"/>
<sequence length="269" mass="28107">MAAEIKLVASDLDHTLLTPTGELTAGTAALIDRLAALNIIFVPVSGRDLPTLSAMFPQAKWLIAHNGAITASHRRIVQARLLPAAVVHAVITTAEQLGAIPVLCRLNGTELLEGHADQTRQLRRFFTRVTEVSAFRQVGDVAKITLLVAPARLLQVQATVKTRFGSRLQVTAGEADALGITAAGVNKGQALTELAQALNVPLANVLAFGDAQNDAAMLQAAGVGMRMADGDAALAAVTSLVAPPNRLGGVDQVLKRLIAGRGTSTWKGI</sequence>
<name>A0A0R2F3W2_9LACO</name>
<dbReference type="RefSeq" id="WP_054661502.1">
    <property type="nucleotide sequence ID" value="NZ_AYZJ01000034.1"/>
</dbReference>
<dbReference type="GO" id="GO:0016791">
    <property type="term" value="F:phosphatase activity"/>
    <property type="evidence" value="ECO:0007669"/>
    <property type="project" value="TreeGrafter"/>
</dbReference>
<reference evidence="1 2" key="1">
    <citation type="journal article" date="2015" name="Genome Announc.">
        <title>Expanding the biotechnology potential of lactobacilli through comparative genomics of 213 strains and associated genera.</title>
        <authorList>
            <person name="Sun Z."/>
            <person name="Harris H.M."/>
            <person name="McCann A."/>
            <person name="Guo C."/>
            <person name="Argimon S."/>
            <person name="Zhang W."/>
            <person name="Yang X."/>
            <person name="Jeffery I.B."/>
            <person name="Cooney J.C."/>
            <person name="Kagawa T.F."/>
            <person name="Liu W."/>
            <person name="Song Y."/>
            <person name="Salvetti E."/>
            <person name="Wrobel A."/>
            <person name="Rasinkangas P."/>
            <person name="Parkhill J."/>
            <person name="Rea M.C."/>
            <person name="O'Sullivan O."/>
            <person name="Ritari J."/>
            <person name="Douillard F.P."/>
            <person name="Paul Ross R."/>
            <person name="Yang R."/>
            <person name="Briner A.E."/>
            <person name="Felis G.E."/>
            <person name="de Vos W.M."/>
            <person name="Barrangou R."/>
            <person name="Klaenhammer T.R."/>
            <person name="Caufield P.W."/>
            <person name="Cui Y."/>
            <person name="Zhang H."/>
            <person name="O'Toole P.W."/>
        </authorList>
    </citation>
    <scope>NUCLEOTIDE SEQUENCE [LARGE SCALE GENOMIC DNA]</scope>
    <source>
        <strain evidence="1 2">DSM 22697</strain>
    </source>
</reference>
<dbReference type="EMBL" id="AYZJ01000034">
    <property type="protein sequence ID" value="KRN22187.1"/>
    <property type="molecule type" value="Genomic_DNA"/>
</dbReference>
<proteinExistence type="predicted"/>
<dbReference type="InterPro" id="IPR023214">
    <property type="entry name" value="HAD_sf"/>
</dbReference>
<dbReference type="Gene3D" id="3.40.50.1000">
    <property type="entry name" value="HAD superfamily/HAD-like"/>
    <property type="match status" value="1"/>
</dbReference>
<dbReference type="GO" id="GO:0000287">
    <property type="term" value="F:magnesium ion binding"/>
    <property type="evidence" value="ECO:0007669"/>
    <property type="project" value="TreeGrafter"/>
</dbReference>
<dbReference type="InterPro" id="IPR036412">
    <property type="entry name" value="HAD-like_sf"/>
</dbReference>
<gene>
    <name evidence="1" type="ORF">FC75_GL001823</name>
</gene>
<accession>A0A0R2F3W2</accession>